<comment type="caution">
    <text evidence="1">The sequence shown here is derived from an EMBL/GenBank/DDBJ whole genome shotgun (WGS) entry which is preliminary data.</text>
</comment>
<evidence type="ECO:0000313" key="1">
    <source>
        <dbReference type="EMBL" id="MBY8826095.1"/>
    </source>
</evidence>
<evidence type="ECO:0000313" key="2">
    <source>
        <dbReference type="Proteomes" id="UP000706039"/>
    </source>
</evidence>
<dbReference type="RefSeq" id="WP_222993403.1">
    <property type="nucleotide sequence ID" value="NZ_JAINVV010000014.1"/>
</dbReference>
<dbReference type="EMBL" id="JAINVV010000014">
    <property type="protein sequence ID" value="MBY8826095.1"/>
    <property type="molecule type" value="Genomic_DNA"/>
</dbReference>
<accession>A0ABS7PZM0</accession>
<reference evidence="1 2" key="1">
    <citation type="submission" date="2021-08" db="EMBL/GenBank/DDBJ databases">
        <authorList>
            <person name="Tuo L."/>
        </authorList>
    </citation>
    <scope>NUCLEOTIDE SEQUENCE [LARGE SCALE GENOMIC DNA]</scope>
    <source>
        <strain evidence="1 2">JCM 31229</strain>
    </source>
</reference>
<dbReference type="Proteomes" id="UP000706039">
    <property type="component" value="Unassembled WGS sequence"/>
</dbReference>
<gene>
    <name evidence="1" type="ORF">K7G82_27590</name>
</gene>
<proteinExistence type="predicted"/>
<organism evidence="1 2">
    <name type="scientific">Sphingomonas colocasiae</name>
    <dbReference type="NCBI Taxonomy" id="1848973"/>
    <lineage>
        <taxon>Bacteria</taxon>
        <taxon>Pseudomonadati</taxon>
        <taxon>Pseudomonadota</taxon>
        <taxon>Alphaproteobacteria</taxon>
        <taxon>Sphingomonadales</taxon>
        <taxon>Sphingomonadaceae</taxon>
        <taxon>Sphingomonas</taxon>
    </lineage>
</organism>
<name>A0ABS7PZM0_9SPHN</name>
<protein>
    <submittedName>
        <fullName evidence="1">Uncharacterized protein</fullName>
    </submittedName>
</protein>
<sequence>MKSSAAAIAAQLAELAALDAKKRAVGLLDSEHRRRERLVALKAARRRYQDRKIATAKARADKAAEQAGAAALAVEQQSDLLEAALKRAIDKAHRARVAFARYQEVRAAA</sequence>
<keyword evidence="2" id="KW-1185">Reference proteome</keyword>